<feature type="disulfide bond" evidence="24">
    <location>
        <begin position="1168"/>
        <end position="1185"/>
    </location>
</feature>
<feature type="domain" description="Laminin EGF-like" evidence="27">
    <location>
        <begin position="855"/>
        <end position="900"/>
    </location>
</feature>
<keyword evidence="13 24" id="KW-0424">Laminin EGF-like domain</keyword>
<dbReference type="InterPro" id="IPR008211">
    <property type="entry name" value="Laminin_N"/>
</dbReference>
<evidence type="ECO:0000256" key="23">
    <source>
        <dbReference type="ARBA" id="ARBA00081237"/>
    </source>
</evidence>
<dbReference type="Proteomes" id="UP000007648">
    <property type="component" value="Unassembled WGS sequence"/>
</dbReference>
<evidence type="ECO:0000256" key="17">
    <source>
        <dbReference type="ARBA" id="ARBA00076137"/>
    </source>
</evidence>
<dbReference type="Gene3D" id="2.10.25.10">
    <property type="entry name" value="Laminin"/>
    <property type="match status" value="9"/>
</dbReference>
<evidence type="ECO:0000259" key="29">
    <source>
        <dbReference type="PROSITE" id="PS51117"/>
    </source>
</evidence>
<feature type="disulfide bond" evidence="24">
    <location>
        <begin position="362"/>
        <end position="371"/>
    </location>
</feature>
<evidence type="ECO:0000256" key="12">
    <source>
        <dbReference type="ARBA" id="ARBA00023180"/>
    </source>
</evidence>
<dbReference type="RefSeq" id="XP_023360546.1">
    <property type="nucleotide sequence ID" value="XM_023504778.2"/>
</dbReference>
<name>G3VVW6_SARHA</name>
<feature type="disulfide bond" evidence="24">
    <location>
        <begin position="1032"/>
        <end position="1041"/>
    </location>
</feature>
<dbReference type="GO" id="GO:0009887">
    <property type="term" value="P:animal organ morphogenesis"/>
    <property type="evidence" value="ECO:0007669"/>
    <property type="project" value="TreeGrafter"/>
</dbReference>
<evidence type="ECO:0000256" key="14">
    <source>
        <dbReference type="ARBA" id="ARBA00065009"/>
    </source>
</evidence>
<feature type="disulfide bond" evidence="24">
    <location>
        <begin position="1118"/>
        <end position="1130"/>
    </location>
</feature>
<evidence type="ECO:0000256" key="19">
    <source>
        <dbReference type="ARBA" id="ARBA00079356"/>
    </source>
</evidence>
<evidence type="ECO:0000256" key="3">
    <source>
        <dbReference type="ARBA" id="ARBA00022525"/>
    </source>
</evidence>
<reference evidence="30" key="3">
    <citation type="submission" date="2025-09" db="UniProtKB">
        <authorList>
            <consortium name="Ensembl"/>
        </authorList>
    </citation>
    <scope>IDENTIFICATION</scope>
</reference>
<dbReference type="CDD" id="cd22301">
    <property type="entry name" value="cc_LAMB4_C"/>
    <property type="match status" value="1"/>
</dbReference>
<reference evidence="30" key="2">
    <citation type="submission" date="2025-08" db="UniProtKB">
        <authorList>
            <consortium name="Ensembl"/>
        </authorList>
    </citation>
    <scope>IDENTIFICATION</scope>
</reference>
<evidence type="ECO:0000256" key="1">
    <source>
        <dbReference type="ARBA" id="ARBA00002418"/>
    </source>
</evidence>
<feature type="disulfide bond" evidence="24">
    <location>
        <begin position="932"/>
        <end position="946"/>
    </location>
</feature>
<dbReference type="RefSeq" id="XP_031794626.1">
    <property type="nucleotide sequence ID" value="XM_031938766.1"/>
</dbReference>
<dbReference type="InterPro" id="IPR000742">
    <property type="entry name" value="EGF"/>
</dbReference>
<dbReference type="Pfam" id="PF24973">
    <property type="entry name" value="EGF_LMN_ATRN"/>
    <property type="match status" value="1"/>
</dbReference>
<keyword evidence="8" id="KW-0084">Basement membrane</keyword>
<evidence type="ECO:0000259" key="27">
    <source>
        <dbReference type="PROSITE" id="PS50027"/>
    </source>
</evidence>
<evidence type="ECO:0000256" key="21">
    <source>
        <dbReference type="ARBA" id="ARBA00080199"/>
    </source>
</evidence>
<dbReference type="InterPro" id="IPR056860">
    <property type="entry name" value="LAMB4_dom"/>
</dbReference>
<evidence type="ECO:0000256" key="2">
    <source>
        <dbReference type="ARBA" id="ARBA00004302"/>
    </source>
</evidence>
<dbReference type="InterPro" id="IPR002049">
    <property type="entry name" value="LE_dom"/>
</dbReference>
<evidence type="ECO:0000313" key="31">
    <source>
        <dbReference type="Proteomes" id="UP000007648"/>
    </source>
</evidence>
<dbReference type="GO" id="GO:0034446">
    <property type="term" value="P:substrate adhesion-dependent cell spreading"/>
    <property type="evidence" value="ECO:0007669"/>
    <property type="project" value="TreeGrafter"/>
</dbReference>
<keyword evidence="4" id="KW-0272">Extracellular matrix</keyword>
<feature type="domain" description="Laminin EGF-like" evidence="27">
    <location>
        <begin position="1118"/>
        <end position="1165"/>
    </location>
</feature>
<dbReference type="PROSITE" id="PS51117">
    <property type="entry name" value="LAMININ_NTER"/>
    <property type="match status" value="1"/>
</dbReference>
<dbReference type="STRING" id="9305.ENSSHAP00000007321"/>
<dbReference type="PROSITE" id="PS50027">
    <property type="entry name" value="EGF_LAM_2"/>
    <property type="match status" value="11"/>
</dbReference>
<feature type="domain" description="Laminin IV type B" evidence="28">
    <location>
        <begin position="545"/>
        <end position="801"/>
    </location>
</feature>
<feature type="domain" description="Laminin EGF-like" evidence="27">
    <location>
        <begin position="807"/>
        <end position="854"/>
    </location>
</feature>
<feature type="domain" description="Laminin EGF-like" evidence="27">
    <location>
        <begin position="1060"/>
        <end position="1117"/>
    </location>
</feature>
<feature type="disulfide bond" evidence="24">
    <location>
        <begin position="920"/>
        <end position="929"/>
    </location>
</feature>
<dbReference type="eggNOG" id="KOG0994">
    <property type="taxonomic scope" value="Eukaryota"/>
</dbReference>
<evidence type="ECO:0000256" key="7">
    <source>
        <dbReference type="ARBA" id="ARBA00022737"/>
    </source>
</evidence>
<keyword evidence="3" id="KW-0964">Secreted</keyword>
<feature type="disulfide bond" evidence="24">
    <location>
        <begin position="809"/>
        <end position="826"/>
    </location>
</feature>
<evidence type="ECO:0000313" key="30">
    <source>
        <dbReference type="Ensembl" id="ENSSHAP00000007321.2"/>
    </source>
</evidence>
<evidence type="ECO:0000256" key="26">
    <source>
        <dbReference type="SAM" id="SignalP"/>
    </source>
</evidence>
<evidence type="ECO:0000256" key="6">
    <source>
        <dbReference type="ARBA" id="ARBA00022729"/>
    </source>
</evidence>
<dbReference type="FunFam" id="2.10.25.10:FF:000333">
    <property type="entry name" value="netrin-4 isoform X2"/>
    <property type="match status" value="1"/>
</dbReference>
<feature type="disulfide bond" evidence="24">
    <location>
        <begin position="1139"/>
        <end position="1148"/>
    </location>
</feature>
<feature type="disulfide bond" evidence="24">
    <location>
        <begin position="855"/>
        <end position="867"/>
    </location>
</feature>
<dbReference type="InterPro" id="IPR050440">
    <property type="entry name" value="Laminin/Netrin_ECM"/>
</dbReference>
<evidence type="ECO:0000256" key="25">
    <source>
        <dbReference type="SAM" id="Coils"/>
    </source>
</evidence>
<evidence type="ECO:0000256" key="10">
    <source>
        <dbReference type="ARBA" id="ARBA00023054"/>
    </source>
</evidence>
<dbReference type="Gene3D" id="2.60.120.260">
    <property type="entry name" value="Galactose-binding domain-like"/>
    <property type="match status" value="1"/>
</dbReference>
<feature type="disulfide bond" evidence="24">
    <location>
        <begin position="489"/>
        <end position="503"/>
    </location>
</feature>
<feature type="disulfide bond" evidence="24">
    <location>
        <begin position="297"/>
        <end position="306"/>
    </location>
</feature>
<comment type="caution">
    <text evidence="24">Lacks conserved residue(s) required for the propagation of feature annotation.</text>
</comment>
<dbReference type="Ensembl" id="ENSSHAT00000007383.2">
    <property type="protein sequence ID" value="ENSSHAP00000007321.2"/>
    <property type="gene ID" value="ENSSHAG00000006366.2"/>
</dbReference>
<feature type="domain" description="Laminin EGF-like" evidence="27">
    <location>
        <begin position="332"/>
        <end position="394"/>
    </location>
</feature>
<keyword evidence="12" id="KW-0325">Glycoprotein</keyword>
<dbReference type="FunFam" id="2.10.25.10:FF:000138">
    <property type="entry name" value="Laminin subunit beta 1"/>
    <property type="match status" value="1"/>
</dbReference>
<dbReference type="GO" id="GO:0007411">
    <property type="term" value="P:axon guidance"/>
    <property type="evidence" value="ECO:0007669"/>
    <property type="project" value="TreeGrafter"/>
</dbReference>
<feature type="disulfide bond" evidence="24">
    <location>
        <begin position="876"/>
        <end position="885"/>
    </location>
</feature>
<dbReference type="OrthoDB" id="5985440at2759"/>
<feature type="domain" description="Laminin EGF-like" evidence="27">
    <location>
        <begin position="395"/>
        <end position="454"/>
    </location>
</feature>
<dbReference type="PROSITE" id="PS01248">
    <property type="entry name" value="EGF_LAM_1"/>
    <property type="match status" value="6"/>
</dbReference>
<feature type="disulfide bond" evidence="24">
    <location>
        <begin position="477"/>
        <end position="486"/>
    </location>
</feature>
<sequence>MKFHLTFFMHLVLFRLSKAQDECISGSCHPIVGDLLLGRSAQLTASSTCGLDGPQKYCIIGYLEGEQKCFICDSRYPYNPYTQANSHTIENVITTFESDRKKKWWQSENGLDNVSIRLDLETLFQFSHLIMTFKTFRPAAMLVERSVDYGQTWKIFRYFAKDCATSFPNIPSGQAQGVDDLVCDSKYSDIEPSTEGEVVLKALDPSFEIENPYSPYIKDLVTLTNLRINFTKLHTLGDTLLGRRPNDPLDKYYYALYDMVVRGRCFCNGHANKCGPTQDVRGDVFSPPGMVHGHCICQHNTDGPNCERCKEFFHDVPWRPAEGLQDNACRSCNCNGHSERCHFDMSLYLSSNSVSGGVCEDCQHNTMGQHCDQCKPLFYRDPFKEISDPHACIPCECDPEGSLSGGMCESYPDPVLGIEAGQCFCKDNVEGPQCDQCKSGYYGLNANDPLGCQSCNCNPLGSVPFSTCDVVTGQCLCQQFATGPQCDECLVGYWGLKNNLHSCSPCDCDIGGAYSNLCSPNDGQCECRPHVIGHQCTEPEPGYFFVPLDFYIYEAEDAMPISGSAPLILATALPECEVYFHKQEGSFTIDSGNIVLERNKIQSSREQSEVTSTFDHVVIKDPILGKPVTWTGLGFSQVLSGTNLRFTINNIPYATNYAVAISYEPQSSADWTARMEILPSGPSRSEYCRHKAHLQEPQTLTLPASGRIALFATPVCLEPGIQYSIDVHFSQPFIMNSQTHGHILIDSLGLIPQIDSVENFCSKHLDEHQVNNCIEIASKPHHQILPDWCERLVVSISARIHNGAVACKCHPQGSIGSSCSKVGGQCQCKPHVTGRCCDRCSTGAYGLGHHGCHPCECHPQGSKSTICDQITGQCSCHRDIGGHRCDLCLPGYFGFPNCRPCPCNGFAELCDPETGSCFNCRGFTAGLHCERCIDGYYGNPLSGKPCLPCQCPDVPSSNQYFAHSCYQNSWNLEVICNCQEGYTGIQCDECSSGFYGNPKISGDLCLPCVCNNNIDGADPASCSRVTGECLKCLYNTHGPNCQFCKPGYFGSALTQNCRKCTCNPSGVNHTACAIGDTECLCDPTTGSCPCLPNVIGLTCDQCAEGYWNLVPRRGCQICECDPQHSHSTHCDQFTGQCPCKLGYGGKHCNKCEENYYGDPQVQCIECKCNKEGTQTAICDQETGSCLCRAGVMGHFCDRCARGHFQEFPTCLRCPLCFDQWDNEISSLSEAVQGLIRLAANLEDKRETLPGCNADFKRLEDSMSEAERIWKHPVFSSGEFLNVKDYHDSVRTQVDQISQQVNREYDFQDLNGTLVGIGKEVDDLLEDLQKKVHLASHVSNSSIRDTSMIEKYYQMSLSAEQKINDTIFIIKQSENTKNDLLTMIAGLTSKVNFSREKLKQIQTPDIQKLNEKVCGTPGNLSCILSPCGGALCKDADEHRICGGPNCNGSLSLSRDAAKRAEETDSMINNLTNQLQLSENQIRNITKLTQLTKTKALQLTEKLESMKDQIEPEEQRIKALIHKAKDFLLDENVPPEDIEKVANHVLDLNLPITSQNLTKELDKIDLLMKLCEDDQASGSSLKLKVTETQTLLEKSKDAEETVNTLEEMLKNLKGAESIQRQTNSVVKQLTDEIQKMEMTILKAENFTNKTEGELEHISSQQSTLEDEISNLQTKILRTRDQAFSVKAQAESAQDQANITEKDFIDLKKQFTILQNKTNAKGSKKGTLSKVKQLKEEAEKLAGETEEKMQRIKDLEKKIQVLNQAKQEKVNQLKQLENHVLAIKNEITTQENKYSTCHI</sequence>
<dbReference type="PRINTS" id="PR00011">
    <property type="entry name" value="EGFLAMININ"/>
</dbReference>
<dbReference type="GO" id="GO:0016477">
    <property type="term" value="P:cell migration"/>
    <property type="evidence" value="ECO:0007669"/>
    <property type="project" value="TreeGrafter"/>
</dbReference>
<dbReference type="FunFam" id="2.10.25.10:FF:000209">
    <property type="entry name" value="Laminin subunit alpha 5"/>
    <property type="match status" value="1"/>
</dbReference>
<feature type="disulfide bond" evidence="24">
    <location>
        <begin position="1187"/>
        <end position="1196"/>
    </location>
</feature>
<dbReference type="InParanoid" id="G3VVW6"/>
<dbReference type="InterPro" id="IPR013015">
    <property type="entry name" value="Laminin_IV_B"/>
</dbReference>
<dbReference type="Gene3D" id="2.170.300.10">
    <property type="entry name" value="Tie2 ligand-binding domain superfamily"/>
    <property type="match status" value="2"/>
</dbReference>
<comment type="function">
    <text evidence="1">Binding to cells via a high affinity receptor, laminin is thought to mediate the attachment, migration and organization of cells into tissues during embryonic development by interacting with other extracellular matrix components.</text>
</comment>
<dbReference type="SMART" id="SM00180">
    <property type="entry name" value="EGF_Lam"/>
    <property type="match status" value="13"/>
</dbReference>
<dbReference type="GO" id="GO:0070831">
    <property type="term" value="P:basement membrane assembly"/>
    <property type="evidence" value="ECO:0007669"/>
    <property type="project" value="TreeGrafter"/>
</dbReference>
<dbReference type="FunFam" id="2.10.25.10:FF:000084">
    <property type="entry name" value="Laminin subunit alpha 3"/>
    <property type="match status" value="1"/>
</dbReference>
<reference evidence="30 31" key="1">
    <citation type="journal article" date="2011" name="Proc. Natl. Acad. Sci. U.S.A.">
        <title>Genetic diversity and population structure of the endangered marsupial Sarcophilus harrisii (Tasmanian devil).</title>
        <authorList>
            <person name="Miller W."/>
            <person name="Hayes V.M."/>
            <person name="Ratan A."/>
            <person name="Petersen D.C."/>
            <person name="Wittekindt N.E."/>
            <person name="Miller J."/>
            <person name="Walenz B."/>
            <person name="Knight J."/>
            <person name="Qi J."/>
            <person name="Zhao F."/>
            <person name="Wang Q."/>
            <person name="Bedoya-Reina O.C."/>
            <person name="Katiyar N."/>
            <person name="Tomsho L.P."/>
            <person name="Kasson L.M."/>
            <person name="Hardie R.A."/>
            <person name="Woodbridge P."/>
            <person name="Tindall E.A."/>
            <person name="Bertelsen M.F."/>
            <person name="Dixon D."/>
            <person name="Pyecroft S."/>
            <person name="Helgen K.M."/>
            <person name="Lesk A.M."/>
            <person name="Pringle T.H."/>
            <person name="Patterson N."/>
            <person name="Zhang Y."/>
            <person name="Kreiss A."/>
            <person name="Woods G.M."/>
            <person name="Jones M.E."/>
            <person name="Schuster S.C."/>
        </authorList>
    </citation>
    <scope>NUCLEOTIDE SEQUENCE [LARGE SCALE GENOMIC DNA]</scope>
</reference>
<feature type="coiled-coil region" evidence="25">
    <location>
        <begin position="1459"/>
        <end position="1521"/>
    </location>
</feature>
<accession>G3VVW6</accession>
<evidence type="ECO:0000256" key="18">
    <source>
        <dbReference type="ARBA" id="ARBA00079179"/>
    </source>
</evidence>
<evidence type="ECO:0000259" key="28">
    <source>
        <dbReference type="PROSITE" id="PS51116"/>
    </source>
</evidence>
<evidence type="ECO:0000256" key="15">
    <source>
        <dbReference type="ARBA" id="ARBA00071082"/>
    </source>
</evidence>
<proteinExistence type="predicted"/>
<evidence type="ECO:0000256" key="13">
    <source>
        <dbReference type="ARBA" id="ARBA00023292"/>
    </source>
</evidence>
<feature type="disulfide bond" evidence="24">
    <location>
        <begin position="807"/>
        <end position="819"/>
    </location>
</feature>
<keyword evidence="31" id="KW-1185">Reference proteome</keyword>
<feature type="disulfide bond" evidence="24">
    <location>
        <begin position="828"/>
        <end position="837"/>
    </location>
</feature>
<feature type="disulfide bond" evidence="24">
    <location>
        <begin position="1090"/>
        <end position="1099"/>
    </location>
</feature>
<dbReference type="Pfam" id="PF23219">
    <property type="entry name" value="LAMB1"/>
    <property type="match status" value="1"/>
</dbReference>
<protein>
    <recommendedName>
        <fullName evidence="15">Laminin subunit beta-2</fullName>
    </recommendedName>
    <alternativeName>
        <fullName evidence="18">Laminin-11 subunit beta</fullName>
    </alternativeName>
    <alternativeName>
        <fullName evidence="19">Laminin-14 subunit beta</fullName>
    </alternativeName>
    <alternativeName>
        <fullName evidence="23">Laminin-15 subunit beta</fullName>
    </alternativeName>
    <alternativeName>
        <fullName evidence="22">Laminin-3 subunit beta</fullName>
    </alternativeName>
    <alternativeName>
        <fullName evidence="21">Laminin-4 subunit beta</fullName>
    </alternativeName>
    <alternativeName>
        <fullName evidence="17">Laminin-7 subunit beta</fullName>
    </alternativeName>
    <alternativeName>
        <fullName evidence="20">Laminin-9 subunit beta</fullName>
    </alternativeName>
    <alternativeName>
        <fullName evidence="16">S-laminin subunit beta</fullName>
    </alternativeName>
</protein>
<dbReference type="FunFam" id="2.170.300.10:FF:000001">
    <property type="entry name" value="Laminin subunit beta-1"/>
    <property type="match status" value="1"/>
</dbReference>
<evidence type="ECO:0000256" key="9">
    <source>
        <dbReference type="ARBA" id="ARBA00022889"/>
    </source>
</evidence>
<evidence type="ECO:0000256" key="5">
    <source>
        <dbReference type="ARBA" id="ARBA00022553"/>
    </source>
</evidence>
<evidence type="ECO:0000256" key="20">
    <source>
        <dbReference type="ARBA" id="ARBA00080055"/>
    </source>
</evidence>
<keyword evidence="7" id="KW-0677">Repeat</keyword>
<evidence type="ECO:0000256" key="11">
    <source>
        <dbReference type="ARBA" id="ARBA00023157"/>
    </source>
</evidence>
<dbReference type="GeneTree" id="ENSGT00940000162514"/>
<comment type="subcellular location">
    <subcellularLocation>
        <location evidence="2">Secreted</location>
        <location evidence="2">Extracellular space</location>
        <location evidence="2">Extracellular matrix</location>
        <location evidence="2">Basement membrane</location>
    </subcellularLocation>
</comment>
<feature type="domain" description="Laminin N-terminal" evidence="29">
    <location>
        <begin position="24"/>
        <end position="264"/>
    </location>
</feature>
<keyword evidence="6 26" id="KW-0732">Signal</keyword>
<dbReference type="PANTHER" id="PTHR10574:SF279">
    <property type="entry name" value="LAMININ SUBUNIT BETA 4"/>
    <property type="match status" value="1"/>
</dbReference>
<feature type="domain" description="Laminin EGF-like" evidence="27">
    <location>
        <begin position="265"/>
        <end position="331"/>
    </location>
</feature>
<dbReference type="FunFam" id="2.60.120.260:FF:000010">
    <property type="entry name" value="Laminin subunit beta 1"/>
    <property type="match status" value="1"/>
</dbReference>
<keyword evidence="10 25" id="KW-0175">Coiled coil</keyword>
<dbReference type="FunFam" id="2.10.25.10:FF:000065">
    <property type="entry name" value="Laminin subunit beta 1"/>
    <property type="match status" value="1"/>
</dbReference>
<dbReference type="Pfam" id="PF24999">
    <property type="entry name" value="LAMB4"/>
    <property type="match status" value="1"/>
</dbReference>
<keyword evidence="9" id="KW-0130">Cell adhesion</keyword>
<dbReference type="GeneID" id="100930114"/>
<dbReference type="InterPro" id="IPR056863">
    <property type="entry name" value="LMN_ATRN_NET-like_EGF"/>
</dbReference>
<feature type="domain" description="Laminin EGF-like" evidence="27">
    <location>
        <begin position="1166"/>
        <end position="1212"/>
    </location>
</feature>
<keyword evidence="5" id="KW-0597">Phosphoprotein</keyword>
<dbReference type="FunFam" id="2.10.25.10:FF:000090">
    <property type="entry name" value="laminin subunit alpha"/>
    <property type="match status" value="1"/>
</dbReference>
<evidence type="ECO:0000256" key="22">
    <source>
        <dbReference type="ARBA" id="ARBA00080856"/>
    </source>
</evidence>
<evidence type="ECO:0000256" key="16">
    <source>
        <dbReference type="ARBA" id="ARBA00075305"/>
    </source>
</evidence>
<keyword evidence="11 24" id="KW-1015">Disulfide bond</keyword>
<feature type="disulfide bond" evidence="24">
    <location>
        <begin position="857"/>
        <end position="874"/>
    </location>
</feature>
<dbReference type="KEGG" id="shr:100930114"/>
<dbReference type="InterPro" id="IPR001611">
    <property type="entry name" value="Leu-rich_rpt"/>
</dbReference>
<feature type="coiled-coil region" evidence="25">
    <location>
        <begin position="1586"/>
        <end position="1790"/>
    </location>
</feature>
<feature type="disulfide bond" evidence="24">
    <location>
        <begin position="425"/>
        <end position="434"/>
    </location>
</feature>
<dbReference type="HOGENOM" id="CLU_001560_1_0_1"/>
<dbReference type="FunFam" id="2.10.25.10:FF:000101">
    <property type="entry name" value="Laminin subunit beta 1"/>
    <property type="match status" value="1"/>
</dbReference>
<feature type="chain" id="PRO_5029501398" description="Laminin subunit beta-2" evidence="26">
    <location>
        <begin position="20"/>
        <end position="1796"/>
    </location>
</feature>
<dbReference type="Pfam" id="PF00053">
    <property type="entry name" value="EGF_laminin"/>
    <property type="match status" value="11"/>
</dbReference>
<dbReference type="SUPFAM" id="SSF57196">
    <property type="entry name" value="EGF/Laminin"/>
    <property type="match status" value="13"/>
</dbReference>
<dbReference type="InterPro" id="IPR056558">
    <property type="entry name" value="LAMB1-4_helical"/>
</dbReference>
<dbReference type="Pfam" id="PF00055">
    <property type="entry name" value="Laminin_N"/>
    <property type="match status" value="1"/>
</dbReference>
<feature type="disulfide bond" evidence="24">
    <location>
        <begin position="1120"/>
        <end position="1137"/>
    </location>
</feature>
<dbReference type="GO" id="GO:0005608">
    <property type="term" value="C:laminin-3 complex"/>
    <property type="evidence" value="ECO:0007669"/>
    <property type="project" value="UniProtKB-ARBA"/>
</dbReference>
<dbReference type="FunFam" id="2.10.25.10:FF:000130">
    <property type="entry name" value="Laminin subunit beta 1"/>
    <property type="match status" value="1"/>
</dbReference>
<dbReference type="FunFam" id="2.10.25.10:FF:000135">
    <property type="entry name" value="Laminin subunit beta 4"/>
    <property type="match status" value="2"/>
</dbReference>
<evidence type="ECO:0000256" key="8">
    <source>
        <dbReference type="ARBA" id="ARBA00022869"/>
    </source>
</evidence>
<evidence type="ECO:0000256" key="4">
    <source>
        <dbReference type="ARBA" id="ARBA00022530"/>
    </source>
</evidence>
<dbReference type="FunFam" id="2.170.300.10:FF:000004">
    <property type="entry name" value="Laminin subunit beta 1"/>
    <property type="match status" value="1"/>
</dbReference>
<organism evidence="30 31">
    <name type="scientific">Sarcophilus harrisii</name>
    <name type="common">Tasmanian devil</name>
    <name type="synonym">Sarcophilus laniarius</name>
    <dbReference type="NCBI Taxonomy" id="9305"/>
    <lineage>
        <taxon>Eukaryota</taxon>
        <taxon>Metazoa</taxon>
        <taxon>Chordata</taxon>
        <taxon>Craniata</taxon>
        <taxon>Vertebrata</taxon>
        <taxon>Euteleostomi</taxon>
        <taxon>Mammalia</taxon>
        <taxon>Metatheria</taxon>
        <taxon>Dasyuromorphia</taxon>
        <taxon>Dasyuridae</taxon>
        <taxon>Sarcophilus</taxon>
    </lineage>
</organism>
<dbReference type="FunCoup" id="G3VVW6">
    <property type="interactions" value="400"/>
</dbReference>
<dbReference type="PROSITE" id="PS51116">
    <property type="entry name" value="LAMININ_IVB"/>
    <property type="match status" value="1"/>
</dbReference>
<dbReference type="GO" id="GO:0009888">
    <property type="term" value="P:tissue development"/>
    <property type="evidence" value="ECO:0007669"/>
    <property type="project" value="TreeGrafter"/>
</dbReference>
<dbReference type="SMART" id="SM00181">
    <property type="entry name" value="EGF"/>
    <property type="match status" value="8"/>
</dbReference>
<comment type="subunit">
    <text evidence="14">Laminin is a complex glycoprotein, consisting of three different polypeptide chains (alpha, beta, gamma), which are bound to each other by disulfide bonds into a cross-shaped molecule comprising one long and three short arms with globules at each end. Beta-2 is a subunit of laminin-3 (laminin-121 or S-laminin), laminin-4 (laminin-221 or S-merosin), laminin-7 (laminin-321 or KS-laminin), laminin-9 (laminin-421), laminin-11 (laminin-521), laminin-14 (laminin-423) and laminin-15 (laminin-523).</text>
</comment>
<dbReference type="FunFam" id="2.10.25.10:FF:000011">
    <property type="entry name" value="Cadherin EGF LAG seven-pass G-type receptor"/>
    <property type="match status" value="1"/>
</dbReference>
<dbReference type="PROSITE" id="PS51450">
    <property type="entry name" value="LRR"/>
    <property type="match status" value="1"/>
</dbReference>
<dbReference type="Pfam" id="PF21199">
    <property type="entry name" value="LAMININ_IV_B"/>
    <property type="match status" value="1"/>
</dbReference>
<dbReference type="FunFam" id="2.10.25.10:FF:000145">
    <property type="entry name" value="Laminin subunit beta 1"/>
    <property type="match status" value="1"/>
</dbReference>
<evidence type="ECO:0000256" key="24">
    <source>
        <dbReference type="PROSITE-ProRule" id="PRU00460"/>
    </source>
</evidence>
<feature type="signal peptide" evidence="26">
    <location>
        <begin position="1"/>
        <end position="19"/>
    </location>
</feature>
<dbReference type="SMART" id="SM00136">
    <property type="entry name" value="LamNT"/>
    <property type="match status" value="1"/>
</dbReference>
<dbReference type="CDD" id="cd00055">
    <property type="entry name" value="EGF_Lam"/>
    <property type="match status" value="13"/>
</dbReference>
<dbReference type="CTD" id="22798"/>
<feature type="domain" description="Laminin EGF-like" evidence="27">
    <location>
        <begin position="901"/>
        <end position="948"/>
    </location>
</feature>
<feature type="domain" description="Laminin EGF-like" evidence="27">
    <location>
        <begin position="455"/>
        <end position="505"/>
    </location>
</feature>
<feature type="disulfide bond" evidence="24">
    <location>
        <begin position="1166"/>
        <end position="1178"/>
    </location>
</feature>
<feature type="domain" description="Laminin EGF-like" evidence="27">
    <location>
        <begin position="1008"/>
        <end position="1059"/>
    </location>
</feature>
<dbReference type="PANTHER" id="PTHR10574">
    <property type="entry name" value="NETRIN/LAMININ-RELATED"/>
    <property type="match status" value="1"/>
</dbReference>
<gene>
    <name evidence="30" type="primary">LAMB4</name>
</gene>